<reference evidence="2 3" key="1">
    <citation type="journal article" date="2015" name="Nature">
        <title>rRNA introns, odd ribosomes, and small enigmatic genomes across a large radiation of phyla.</title>
        <authorList>
            <person name="Brown C.T."/>
            <person name="Hug L.A."/>
            <person name="Thomas B.C."/>
            <person name="Sharon I."/>
            <person name="Castelle C.J."/>
            <person name="Singh A."/>
            <person name="Wilkins M.J."/>
            <person name="Williams K.H."/>
            <person name="Banfield J.F."/>
        </authorList>
    </citation>
    <scope>NUCLEOTIDE SEQUENCE [LARGE SCALE GENOMIC DNA]</scope>
</reference>
<evidence type="ECO:0000313" key="3">
    <source>
        <dbReference type="Proteomes" id="UP000034051"/>
    </source>
</evidence>
<feature type="signal peptide" evidence="1">
    <location>
        <begin position="1"/>
        <end position="21"/>
    </location>
</feature>
<dbReference type="Proteomes" id="UP000034051">
    <property type="component" value="Unassembled WGS sequence"/>
</dbReference>
<evidence type="ECO:0000256" key="1">
    <source>
        <dbReference type="SAM" id="SignalP"/>
    </source>
</evidence>
<evidence type="ECO:0000313" key="2">
    <source>
        <dbReference type="EMBL" id="KKT43163.1"/>
    </source>
</evidence>
<dbReference type="EMBL" id="LCHW01000002">
    <property type="protein sequence ID" value="KKT43163.1"/>
    <property type="molecule type" value="Genomic_DNA"/>
</dbReference>
<comment type="caution">
    <text evidence="2">The sequence shown here is derived from an EMBL/GenBank/DDBJ whole genome shotgun (WGS) entry which is preliminary data.</text>
</comment>
<keyword evidence="1" id="KW-0732">Signal</keyword>
<sequence length="261" mass="29575">MRTIALLVITLFSLTLSPVFAADSLPEKHWTTYGKVGYFSWMEWRDNGDEYIRDDGVLYAVGVTRTDRFLKHLILSETIEVWGGDVVYDGEVIATGESFRRNDNTYIGMREEVRATAEIPIRSVRFSPFVGLEHKWWSREVEDEVWDMAFTRVGARIAHVTPKTTVYIEGGAALPLYTKNHWATSDFTDFPDVVLRPKARPGAFGEMGVKGTRWSCALSYERIDFAKSDPVVLVSDTGSKGTFWQPKSSTSTGWLKIGYSF</sequence>
<protein>
    <submittedName>
        <fullName evidence="2">Uncharacterized protein</fullName>
    </submittedName>
</protein>
<accession>A0A0G1H9H6</accession>
<feature type="chain" id="PRO_5002537581" evidence="1">
    <location>
        <begin position="22"/>
        <end position="261"/>
    </location>
</feature>
<dbReference type="AlphaFoldDB" id="A0A0G1H9H6"/>
<proteinExistence type="predicted"/>
<gene>
    <name evidence="2" type="ORF">UW32_C0002G0024</name>
</gene>
<name>A0A0G1H9H6_9BACT</name>
<organism evidence="2 3">
    <name type="scientific">Candidatus Wolfebacteria bacterium GW2011_GWE2_44_13</name>
    <dbReference type="NCBI Taxonomy" id="1619017"/>
    <lineage>
        <taxon>Bacteria</taxon>
        <taxon>Candidatus Wolfeibacteriota</taxon>
    </lineage>
</organism>